<proteinExistence type="predicted"/>
<keyword evidence="3" id="KW-1185">Reference proteome</keyword>
<dbReference type="AlphaFoldDB" id="A0A2S0KK34"/>
<gene>
    <name evidence="2" type="ORF">C6V83_05830</name>
</gene>
<organism evidence="2 3">
    <name type="scientific">Gordonia iterans</name>
    <dbReference type="NCBI Taxonomy" id="1004901"/>
    <lineage>
        <taxon>Bacteria</taxon>
        <taxon>Bacillati</taxon>
        <taxon>Actinomycetota</taxon>
        <taxon>Actinomycetes</taxon>
        <taxon>Mycobacteriales</taxon>
        <taxon>Gordoniaceae</taxon>
        <taxon>Gordonia</taxon>
    </lineage>
</organism>
<evidence type="ECO:0000313" key="2">
    <source>
        <dbReference type="EMBL" id="AVM02048.1"/>
    </source>
</evidence>
<accession>A0A2S0KK34</accession>
<sequence length="132" mass="15259">MPKVFERIASVNARRALVLLGVLALLALTLAVPTRTYLSQRAEFDRLQEANAELEREVDYYQKRVTEQNDPAWIENQARARLQFVMPGEKQVVLRFPEKAKQQEREKAAREYAANPWYSNLWDAVSTPPEGK</sequence>
<dbReference type="Proteomes" id="UP000239814">
    <property type="component" value="Chromosome"/>
</dbReference>
<evidence type="ECO:0000256" key="1">
    <source>
        <dbReference type="SAM" id="Coils"/>
    </source>
</evidence>
<evidence type="ECO:0000313" key="3">
    <source>
        <dbReference type="Proteomes" id="UP000239814"/>
    </source>
</evidence>
<feature type="coiled-coil region" evidence="1">
    <location>
        <begin position="37"/>
        <end position="64"/>
    </location>
</feature>
<dbReference type="InterPro" id="IPR007060">
    <property type="entry name" value="FtsL/DivIC"/>
</dbReference>
<keyword evidence="1" id="KW-0175">Coiled coil</keyword>
<dbReference type="EMBL" id="CP027433">
    <property type="protein sequence ID" value="AVM02048.1"/>
    <property type="molecule type" value="Genomic_DNA"/>
</dbReference>
<reference evidence="2 3" key="1">
    <citation type="submission" date="2018-03" db="EMBL/GenBank/DDBJ databases">
        <title>Characteristics and genome of n-alkane degrading marine bacteria Gordonia iterans isolated from crude oil contaminated in Tae-an, South Korea.</title>
        <authorList>
            <person name="Lee S.-S."/>
            <person name="Kim H."/>
        </authorList>
    </citation>
    <scope>NUCLEOTIDE SEQUENCE [LARGE SCALE GENOMIC DNA]</scope>
    <source>
        <strain evidence="2 3">Co17</strain>
    </source>
</reference>
<name>A0A2S0KK34_9ACTN</name>
<dbReference type="KEGG" id="git:C6V83_05830"/>
<dbReference type="OrthoDB" id="5187715at2"/>
<protein>
    <submittedName>
        <fullName evidence="2">Septum formation initiator</fullName>
    </submittedName>
</protein>
<dbReference type="Pfam" id="PF04977">
    <property type="entry name" value="DivIC"/>
    <property type="match status" value="1"/>
</dbReference>